<evidence type="ECO:0000313" key="2">
    <source>
        <dbReference type="EMBL" id="MCV7230391.1"/>
    </source>
</evidence>
<protein>
    <submittedName>
        <fullName evidence="2">Helix-turn-helix domain-containing protein</fullName>
    </submittedName>
</protein>
<dbReference type="InterPro" id="IPR009061">
    <property type="entry name" value="DNA-bd_dom_put_sf"/>
</dbReference>
<gene>
    <name evidence="2" type="ORF">H7J73_30715</name>
</gene>
<sequence>MAGNDAGEARGRPAKRLLTIVEAAEALSVSRSSIYRLFDAGQLAWVQIGSCRRVTATEIDRFIAAHTEGFPTDVSRPVAVGYGNG</sequence>
<proteinExistence type="predicted"/>
<dbReference type="RefSeq" id="WP_353962013.1">
    <property type="nucleotide sequence ID" value="NZ_JACKTY010000049.1"/>
</dbReference>
<dbReference type="SUPFAM" id="SSF46955">
    <property type="entry name" value="Putative DNA-binding domain"/>
    <property type="match status" value="1"/>
</dbReference>
<dbReference type="Pfam" id="PF12728">
    <property type="entry name" value="HTH_17"/>
    <property type="match status" value="1"/>
</dbReference>
<organism evidence="2 3">
    <name type="scientific">Mycolicibacterium komossense</name>
    <dbReference type="NCBI Taxonomy" id="1779"/>
    <lineage>
        <taxon>Bacteria</taxon>
        <taxon>Bacillati</taxon>
        <taxon>Actinomycetota</taxon>
        <taxon>Actinomycetes</taxon>
        <taxon>Mycobacteriales</taxon>
        <taxon>Mycobacteriaceae</taxon>
        <taxon>Mycolicibacterium</taxon>
    </lineage>
</organism>
<keyword evidence="3" id="KW-1185">Reference proteome</keyword>
<name>A0ABT3CLM1_9MYCO</name>
<evidence type="ECO:0000259" key="1">
    <source>
        <dbReference type="Pfam" id="PF12728"/>
    </source>
</evidence>
<feature type="domain" description="Helix-turn-helix" evidence="1">
    <location>
        <begin position="17"/>
        <end position="66"/>
    </location>
</feature>
<comment type="caution">
    <text evidence="2">The sequence shown here is derived from an EMBL/GenBank/DDBJ whole genome shotgun (WGS) entry which is preliminary data.</text>
</comment>
<dbReference type="InterPro" id="IPR010093">
    <property type="entry name" value="SinI_DNA-bd"/>
</dbReference>
<dbReference type="NCBIfam" id="TIGR01764">
    <property type="entry name" value="excise"/>
    <property type="match status" value="1"/>
</dbReference>
<evidence type="ECO:0000313" key="3">
    <source>
        <dbReference type="Proteomes" id="UP001526201"/>
    </source>
</evidence>
<dbReference type="InterPro" id="IPR041657">
    <property type="entry name" value="HTH_17"/>
</dbReference>
<accession>A0ABT3CLM1</accession>
<reference evidence="2 3" key="1">
    <citation type="journal article" date="2022" name="BMC Genomics">
        <title>Comparative genome analysis of mycobacteria focusing on tRNA and non-coding RNA.</title>
        <authorList>
            <person name="Behra P.R.K."/>
            <person name="Pettersson B.M.F."/>
            <person name="Ramesh M."/>
            <person name="Das S."/>
            <person name="Dasgupta S."/>
            <person name="Kirsebom L.A."/>
        </authorList>
    </citation>
    <scope>NUCLEOTIDE SEQUENCE [LARGE SCALE GENOMIC DNA]</scope>
    <source>
        <strain evidence="2 3">DSM 44078</strain>
    </source>
</reference>
<dbReference type="Proteomes" id="UP001526201">
    <property type="component" value="Unassembled WGS sequence"/>
</dbReference>
<dbReference type="EMBL" id="JACKTY010000049">
    <property type="protein sequence ID" value="MCV7230391.1"/>
    <property type="molecule type" value="Genomic_DNA"/>
</dbReference>